<dbReference type="RefSeq" id="WP_149485313.1">
    <property type="nucleotide sequence ID" value="NZ_CP036150.1"/>
</dbReference>
<protein>
    <submittedName>
        <fullName evidence="1">Cytidine deaminase</fullName>
    </submittedName>
</protein>
<name>A0A5C1QI35_9SPIO</name>
<keyword evidence="2" id="KW-1185">Reference proteome</keyword>
<accession>A0A5C1QI35</accession>
<dbReference type="SUPFAM" id="SSF53927">
    <property type="entry name" value="Cytidine deaminase-like"/>
    <property type="match status" value="1"/>
</dbReference>
<organism evidence="1 2">
    <name type="scientific">Oceanispirochaeta crateris</name>
    <dbReference type="NCBI Taxonomy" id="2518645"/>
    <lineage>
        <taxon>Bacteria</taxon>
        <taxon>Pseudomonadati</taxon>
        <taxon>Spirochaetota</taxon>
        <taxon>Spirochaetia</taxon>
        <taxon>Spirochaetales</taxon>
        <taxon>Spirochaetaceae</taxon>
        <taxon>Oceanispirochaeta</taxon>
    </lineage>
</organism>
<proteinExistence type="predicted"/>
<dbReference type="CDD" id="cd01283">
    <property type="entry name" value="cytidine_deaminase"/>
    <property type="match status" value="1"/>
</dbReference>
<dbReference type="InterPro" id="IPR016193">
    <property type="entry name" value="Cytidine_deaminase-like"/>
</dbReference>
<dbReference type="Gene3D" id="3.40.140.10">
    <property type="entry name" value="Cytidine Deaminase, domain 2"/>
    <property type="match status" value="1"/>
</dbReference>
<dbReference type="AlphaFoldDB" id="A0A5C1QI35"/>
<gene>
    <name evidence="1" type="ORF">EXM22_04230</name>
</gene>
<evidence type="ECO:0000313" key="1">
    <source>
        <dbReference type="EMBL" id="QEN07231.1"/>
    </source>
</evidence>
<dbReference type="GO" id="GO:0003824">
    <property type="term" value="F:catalytic activity"/>
    <property type="evidence" value="ECO:0007669"/>
    <property type="project" value="InterPro"/>
</dbReference>
<reference evidence="1 2" key="1">
    <citation type="submission" date="2019-02" db="EMBL/GenBank/DDBJ databases">
        <title>Complete Genome Sequence and Methylome Analysis of free living Spirochaetas.</title>
        <authorList>
            <person name="Fomenkov A."/>
            <person name="Dubinina G."/>
            <person name="Leshcheva N."/>
            <person name="Mikheeva N."/>
            <person name="Grabovich M."/>
            <person name="Vincze T."/>
            <person name="Roberts R.J."/>
        </authorList>
    </citation>
    <scope>NUCLEOTIDE SEQUENCE [LARGE SCALE GENOMIC DNA]</scope>
    <source>
        <strain evidence="1 2">K2</strain>
    </source>
</reference>
<evidence type="ECO:0000313" key="2">
    <source>
        <dbReference type="Proteomes" id="UP000324209"/>
    </source>
</evidence>
<dbReference type="EMBL" id="CP036150">
    <property type="protein sequence ID" value="QEN07231.1"/>
    <property type="molecule type" value="Genomic_DNA"/>
</dbReference>
<dbReference type="KEGG" id="ock:EXM22_04230"/>
<dbReference type="NCBIfam" id="NF006155">
    <property type="entry name" value="PRK08298.1"/>
    <property type="match status" value="1"/>
</dbReference>
<sequence>MQQNEIAQVLFSKAKTFIENRYPTGWGGAAVLRTVNNNFLISIAIETCNAGASLCIETGAICEAHKLDEAVTHSICVVRDSEKSEYKVLTPCGICQERLMYWDDVYVGVTDSDSPLKLVPLRDLQPFHWSKAYDKKDMEFYSNR</sequence>
<dbReference type="Proteomes" id="UP000324209">
    <property type="component" value="Chromosome"/>
</dbReference>
<dbReference type="OrthoDB" id="9799092at2"/>